<proteinExistence type="inferred from homology"/>
<dbReference type="Gene3D" id="1.10.287.10">
    <property type="entry name" value="S15/NS1, RNA-binding"/>
    <property type="match status" value="1"/>
</dbReference>
<accession>A0A2I1GDA8</accession>
<name>A0A2I1GDA8_9GLOM</name>
<sequence>MFSYYKRYLFPSSNKLFTTLKARLFHTTTLIQKSHPREIKRRNIAKKISKLQQENSKRSNVITGIPTPFTNSLLRPSQIYTSANSTSSPSTLSLSENKQYRNFFLDGKDEEFLFKIAPDIIIENSTTEPEKELGRVQILKNLTGLHNASSKGILLHNIQLAIKEFARKEGDTGSAEVQAAVWTAKILNLYEHIKNNHKDKHNYRALRYMVHKRQRILKYLKTQSLERYFTCLKKLGLDQKSIEGEIVI</sequence>
<dbReference type="CDD" id="cd00353">
    <property type="entry name" value="Ribosomal_S15p_S13e"/>
    <property type="match status" value="1"/>
</dbReference>
<evidence type="ECO:0000256" key="3">
    <source>
        <dbReference type="ARBA" id="ARBA00023274"/>
    </source>
</evidence>
<reference evidence="5 6" key="1">
    <citation type="submission" date="2015-10" db="EMBL/GenBank/DDBJ databases">
        <title>Genome analyses suggest a sexual origin of heterokaryosis in a supposedly ancient asexual fungus.</title>
        <authorList>
            <person name="Ropars J."/>
            <person name="Sedzielewska K."/>
            <person name="Noel J."/>
            <person name="Charron P."/>
            <person name="Farinelli L."/>
            <person name="Marton T."/>
            <person name="Kruger M."/>
            <person name="Pelin A."/>
            <person name="Brachmann A."/>
            <person name="Corradi N."/>
        </authorList>
    </citation>
    <scope>NUCLEOTIDE SEQUENCE [LARGE SCALE GENOMIC DNA]</scope>
    <source>
        <strain evidence="5 6">A4</strain>
    </source>
</reference>
<protein>
    <submittedName>
        <fullName evidence="5">S15/NS1 RNA-binding domain-containing protein</fullName>
    </submittedName>
</protein>
<evidence type="ECO:0000256" key="2">
    <source>
        <dbReference type="ARBA" id="ARBA00022980"/>
    </source>
</evidence>
<dbReference type="InterPro" id="IPR009068">
    <property type="entry name" value="uS15_NS1_RNA-bd_sf"/>
</dbReference>
<dbReference type="VEuPathDB" id="FungiDB:RhiirFUN_015527"/>
<keyword evidence="3 4" id="KW-0687">Ribonucleoprotein</keyword>
<dbReference type="VEuPathDB" id="FungiDB:FUN_019048"/>
<dbReference type="PANTHER" id="PTHR23321">
    <property type="entry name" value="RIBOSOMAL PROTEIN S15, BACTERIAL AND ORGANELLAR"/>
    <property type="match status" value="1"/>
</dbReference>
<dbReference type="PROSITE" id="PS00362">
    <property type="entry name" value="RIBOSOMAL_S15"/>
    <property type="match status" value="1"/>
</dbReference>
<keyword evidence="6" id="KW-1185">Reference proteome</keyword>
<dbReference type="GO" id="GO:0005840">
    <property type="term" value="C:ribosome"/>
    <property type="evidence" value="ECO:0007669"/>
    <property type="project" value="UniProtKB-KW"/>
</dbReference>
<dbReference type="NCBIfam" id="TIGR00952">
    <property type="entry name" value="S15_bact"/>
    <property type="match status" value="1"/>
</dbReference>
<comment type="caution">
    <text evidence="5">The sequence shown here is derived from an EMBL/GenBank/DDBJ whole genome shotgun (WGS) entry which is preliminary data.</text>
</comment>
<organism evidence="5 6">
    <name type="scientific">Rhizophagus irregularis</name>
    <dbReference type="NCBI Taxonomy" id="588596"/>
    <lineage>
        <taxon>Eukaryota</taxon>
        <taxon>Fungi</taxon>
        <taxon>Fungi incertae sedis</taxon>
        <taxon>Mucoromycota</taxon>
        <taxon>Glomeromycotina</taxon>
        <taxon>Glomeromycetes</taxon>
        <taxon>Glomerales</taxon>
        <taxon>Glomeraceae</taxon>
        <taxon>Rhizophagus</taxon>
    </lineage>
</organism>
<dbReference type="SUPFAM" id="SSF47060">
    <property type="entry name" value="S15/NS1 RNA-binding domain"/>
    <property type="match status" value="1"/>
</dbReference>
<gene>
    <name evidence="5" type="ORF">RhiirA4_356510</name>
</gene>
<evidence type="ECO:0000256" key="1">
    <source>
        <dbReference type="ARBA" id="ARBA00008434"/>
    </source>
</evidence>
<dbReference type="EMBL" id="LLXI01000334">
    <property type="protein sequence ID" value="PKY44608.1"/>
    <property type="molecule type" value="Genomic_DNA"/>
</dbReference>
<comment type="similarity">
    <text evidence="1 4">Belongs to the universal ribosomal protein uS15 family.</text>
</comment>
<dbReference type="GO" id="GO:0003735">
    <property type="term" value="F:structural constituent of ribosome"/>
    <property type="evidence" value="ECO:0007669"/>
    <property type="project" value="InterPro"/>
</dbReference>
<evidence type="ECO:0000256" key="4">
    <source>
        <dbReference type="RuleBase" id="RU003919"/>
    </source>
</evidence>
<dbReference type="GO" id="GO:0006412">
    <property type="term" value="P:translation"/>
    <property type="evidence" value="ECO:0007669"/>
    <property type="project" value="InterPro"/>
</dbReference>
<evidence type="ECO:0000313" key="5">
    <source>
        <dbReference type="EMBL" id="PKY44608.1"/>
    </source>
</evidence>
<dbReference type="VEuPathDB" id="FungiDB:RhiirA1_377286"/>
<dbReference type="HAMAP" id="MF_01343_B">
    <property type="entry name" value="Ribosomal_uS15_B"/>
    <property type="match status" value="1"/>
</dbReference>
<dbReference type="OrthoDB" id="441444at2759"/>
<dbReference type="GO" id="GO:0005737">
    <property type="term" value="C:cytoplasm"/>
    <property type="evidence" value="ECO:0007669"/>
    <property type="project" value="UniProtKB-ARBA"/>
</dbReference>
<evidence type="ECO:0000313" key="6">
    <source>
        <dbReference type="Proteomes" id="UP000234323"/>
    </source>
</evidence>
<dbReference type="AlphaFoldDB" id="A0A2I1GDA8"/>
<dbReference type="GO" id="GO:1990904">
    <property type="term" value="C:ribonucleoprotein complex"/>
    <property type="evidence" value="ECO:0007669"/>
    <property type="project" value="UniProtKB-KW"/>
</dbReference>
<dbReference type="PANTHER" id="PTHR23321:SF26">
    <property type="entry name" value="SMALL RIBOSOMAL SUBUNIT PROTEIN US15M"/>
    <property type="match status" value="1"/>
</dbReference>
<dbReference type="InterPro" id="IPR005290">
    <property type="entry name" value="Ribosomal_uS15_bac-type"/>
</dbReference>
<dbReference type="Pfam" id="PF00312">
    <property type="entry name" value="Ribosomal_S15"/>
    <property type="match status" value="1"/>
</dbReference>
<dbReference type="Proteomes" id="UP000234323">
    <property type="component" value="Unassembled WGS sequence"/>
</dbReference>
<keyword evidence="2 4" id="KW-0689">Ribosomal protein</keyword>
<dbReference type="SMART" id="SM01387">
    <property type="entry name" value="Ribosomal_S15"/>
    <property type="match status" value="1"/>
</dbReference>
<dbReference type="InterPro" id="IPR000589">
    <property type="entry name" value="Ribosomal_uS15"/>
</dbReference>